<name>A0A4V1IX80_9FUNG</name>
<dbReference type="CDD" id="cd09596">
    <property type="entry name" value="M36"/>
    <property type="match status" value="1"/>
</dbReference>
<comment type="similarity">
    <text evidence="2 13">Belongs to the peptidase M36 family.</text>
</comment>
<evidence type="ECO:0000256" key="7">
    <source>
        <dbReference type="ARBA" id="ARBA00022801"/>
    </source>
</evidence>
<evidence type="ECO:0000256" key="5">
    <source>
        <dbReference type="ARBA" id="ARBA00022723"/>
    </source>
</evidence>
<dbReference type="InterPro" id="IPR001842">
    <property type="entry name" value="Peptidase_M36"/>
</dbReference>
<accession>A0A4V1IX80</accession>
<dbReference type="GO" id="GO:0006508">
    <property type="term" value="P:proteolysis"/>
    <property type="evidence" value="ECO:0007669"/>
    <property type="project" value="UniProtKB-KW"/>
</dbReference>
<proteinExistence type="inferred from homology"/>
<evidence type="ECO:0000259" key="14">
    <source>
        <dbReference type="Pfam" id="PF07504"/>
    </source>
</evidence>
<dbReference type="OrthoDB" id="3227768at2759"/>
<dbReference type="InterPro" id="IPR027268">
    <property type="entry name" value="Peptidase_M4/M1_CTD_sf"/>
</dbReference>
<sequence>LNAALAFARSQLGVQDNGFTVARTYTTESLGIMHVYLDQNVAGIKVQNGGVMVNIGSDGRVVSYEDGSYKGRDASKMILWTGASSSRFVKPNVAFNTLANYIKIQVDVSKLILTSVPATARKKVYYVLKGVPSVHKDVRVEQFYVHTRAGVLEATWKFSVRIGTHSYRAHISADGTRVVALYDKSSSSTSYNVIKANSASPLSSDRTLIPFQEDKVVWPEGWHSYGGDGVDYDTSGNNVLAMVQEKDASGKETETMAESASGQFDFPLDLQKDPRLHKDAGITNLFYINNMEHGLLFRYGFNEAAGNFQEINFSGKGEEKDAVWAYAQDAGIPNNAYFTLEPDGERSEMHVGPSSNGQQLRDGSLDNQVIIHEYSHGLSDRLTSGSHRDDCLITTEAMGMAEGWSDFFAILQTAKSTDRRDTPRDYGTYLHFKHPRRYMYTTGKKLNPTAYGYILGSNDKHYIGNVWTTMLWEVYWNLVDALGYTEAYDRPDLSKGNTLAMLLVINAFKLQPCNPTFTEARNAIIESEFRITKGAHHCRIWAGFAARGLGLKAKM</sequence>
<protein>
    <recommendedName>
        <fullName evidence="13">Extracellular metalloproteinase</fullName>
        <ecNumber evidence="13">3.4.24.-</ecNumber>
    </recommendedName>
    <alternativeName>
        <fullName evidence="13">Fungalysin</fullName>
    </alternativeName>
</protein>
<keyword evidence="5 12" id="KW-0479">Metal-binding</keyword>
<reference evidence="16" key="1">
    <citation type="journal article" date="2018" name="Nat. Microbiol.">
        <title>Leveraging single-cell genomics to expand the fungal tree of life.</title>
        <authorList>
            <person name="Ahrendt S.R."/>
            <person name="Quandt C.A."/>
            <person name="Ciobanu D."/>
            <person name="Clum A."/>
            <person name="Salamov A."/>
            <person name="Andreopoulos B."/>
            <person name="Cheng J.F."/>
            <person name="Woyke T."/>
            <person name="Pelin A."/>
            <person name="Henrissat B."/>
            <person name="Reynolds N.K."/>
            <person name="Benny G.L."/>
            <person name="Smith M.E."/>
            <person name="James T.Y."/>
            <person name="Grigoriev I.V."/>
        </authorList>
    </citation>
    <scope>NUCLEOTIDE SEQUENCE [LARGE SCALE GENOMIC DNA]</scope>
    <source>
        <strain evidence="16">RSA 1356</strain>
    </source>
</reference>
<dbReference type="GO" id="GO:0008270">
    <property type="term" value="F:zinc ion binding"/>
    <property type="evidence" value="ECO:0007669"/>
    <property type="project" value="InterPro"/>
</dbReference>
<feature type="domain" description="FTP" evidence="14">
    <location>
        <begin position="18"/>
        <end position="64"/>
    </location>
</feature>
<evidence type="ECO:0000313" key="16">
    <source>
        <dbReference type="Proteomes" id="UP000271241"/>
    </source>
</evidence>
<keyword evidence="6" id="KW-0732">Signal</keyword>
<evidence type="ECO:0000256" key="2">
    <source>
        <dbReference type="ARBA" id="ARBA00006006"/>
    </source>
</evidence>
<dbReference type="Gene3D" id="1.10.390.10">
    <property type="entry name" value="Neutral Protease Domain 2"/>
    <property type="match status" value="1"/>
</dbReference>
<dbReference type="Gene3D" id="3.10.170.10">
    <property type="match status" value="1"/>
</dbReference>
<comment type="subcellular location">
    <subcellularLocation>
        <location evidence="1 13">Secreted</location>
    </subcellularLocation>
</comment>
<organism evidence="15 16">
    <name type="scientific">Thamnocephalis sphaerospora</name>
    <dbReference type="NCBI Taxonomy" id="78915"/>
    <lineage>
        <taxon>Eukaryota</taxon>
        <taxon>Fungi</taxon>
        <taxon>Fungi incertae sedis</taxon>
        <taxon>Zoopagomycota</taxon>
        <taxon>Zoopagomycotina</taxon>
        <taxon>Zoopagomycetes</taxon>
        <taxon>Zoopagales</taxon>
        <taxon>Sigmoideomycetaceae</taxon>
        <taxon>Thamnocephalis</taxon>
    </lineage>
</organism>
<evidence type="ECO:0000256" key="11">
    <source>
        <dbReference type="PIRSR" id="PIRSR601842-1"/>
    </source>
</evidence>
<feature type="binding site" evidence="12">
    <location>
        <position position="402"/>
    </location>
    <ligand>
        <name>Zn(2+)</name>
        <dbReference type="ChEBI" id="CHEBI:29105"/>
        <note>catalytic</note>
    </ligand>
</feature>
<feature type="active site" evidence="11">
    <location>
        <position position="373"/>
    </location>
</feature>
<evidence type="ECO:0000256" key="4">
    <source>
        <dbReference type="ARBA" id="ARBA00022670"/>
    </source>
</evidence>
<keyword evidence="3 13" id="KW-0964">Secreted</keyword>
<dbReference type="InterPro" id="IPR011096">
    <property type="entry name" value="FTP_domain"/>
</dbReference>
<keyword evidence="10 13" id="KW-0865">Zymogen</keyword>
<dbReference type="Pfam" id="PF02128">
    <property type="entry name" value="Peptidase_M36"/>
    <property type="match status" value="1"/>
</dbReference>
<feature type="non-terminal residue" evidence="15">
    <location>
        <position position="555"/>
    </location>
</feature>
<feature type="binding site" evidence="12">
    <location>
        <position position="372"/>
    </location>
    <ligand>
        <name>Zn(2+)</name>
        <dbReference type="ChEBI" id="CHEBI:29105"/>
        <note>catalytic</note>
    </ligand>
</feature>
<feature type="binding site" evidence="12">
    <location>
        <position position="376"/>
    </location>
    <ligand>
        <name>Zn(2+)</name>
        <dbReference type="ChEBI" id="CHEBI:29105"/>
        <note>catalytic</note>
    </ligand>
</feature>
<dbReference type="SUPFAM" id="SSF55486">
    <property type="entry name" value="Metalloproteases ('zincins'), catalytic domain"/>
    <property type="match status" value="1"/>
</dbReference>
<dbReference type="PANTHER" id="PTHR33478">
    <property type="entry name" value="EXTRACELLULAR METALLOPROTEINASE MEP"/>
    <property type="match status" value="1"/>
</dbReference>
<keyword evidence="7 13" id="KW-0378">Hydrolase</keyword>
<dbReference type="PANTHER" id="PTHR33478:SF1">
    <property type="entry name" value="EXTRACELLULAR METALLOPROTEINASE MEP"/>
    <property type="match status" value="1"/>
</dbReference>
<keyword evidence="9 13" id="KW-0482">Metalloprotease</keyword>
<evidence type="ECO:0000256" key="13">
    <source>
        <dbReference type="RuleBase" id="RU364017"/>
    </source>
</evidence>
<evidence type="ECO:0000256" key="1">
    <source>
        <dbReference type="ARBA" id="ARBA00004613"/>
    </source>
</evidence>
<dbReference type="Pfam" id="PF07504">
    <property type="entry name" value="FTP"/>
    <property type="match status" value="1"/>
</dbReference>
<keyword evidence="4 13" id="KW-0645">Protease</keyword>
<keyword evidence="16" id="KW-1185">Reference proteome</keyword>
<dbReference type="InterPro" id="IPR050371">
    <property type="entry name" value="Fungal_virulence_M36"/>
</dbReference>
<evidence type="ECO:0000256" key="3">
    <source>
        <dbReference type="ARBA" id="ARBA00022525"/>
    </source>
</evidence>
<evidence type="ECO:0000256" key="12">
    <source>
        <dbReference type="PIRSR" id="PIRSR601842-2"/>
    </source>
</evidence>
<feature type="non-terminal residue" evidence="15">
    <location>
        <position position="1"/>
    </location>
</feature>
<dbReference type="PRINTS" id="PR00999">
    <property type="entry name" value="FUNGALYSIN"/>
</dbReference>
<evidence type="ECO:0000256" key="6">
    <source>
        <dbReference type="ARBA" id="ARBA00022729"/>
    </source>
</evidence>
<dbReference type="GO" id="GO:0005615">
    <property type="term" value="C:extracellular space"/>
    <property type="evidence" value="ECO:0007669"/>
    <property type="project" value="InterPro"/>
</dbReference>
<dbReference type="GO" id="GO:0004222">
    <property type="term" value="F:metalloendopeptidase activity"/>
    <property type="evidence" value="ECO:0007669"/>
    <property type="project" value="InterPro"/>
</dbReference>
<gene>
    <name evidence="15" type="ORF">THASP1DRAFT_11401</name>
</gene>
<evidence type="ECO:0000256" key="9">
    <source>
        <dbReference type="ARBA" id="ARBA00023049"/>
    </source>
</evidence>
<dbReference type="EMBL" id="KZ992468">
    <property type="protein sequence ID" value="RKP10129.1"/>
    <property type="molecule type" value="Genomic_DNA"/>
</dbReference>
<evidence type="ECO:0000256" key="8">
    <source>
        <dbReference type="ARBA" id="ARBA00022833"/>
    </source>
</evidence>
<dbReference type="AlphaFoldDB" id="A0A4V1IX80"/>
<comment type="cofactor">
    <cofactor evidence="12">
        <name>Zn(2+)</name>
        <dbReference type="ChEBI" id="CHEBI:29105"/>
    </cofactor>
    <text evidence="12">Binds 1 zinc ion per subunit.</text>
</comment>
<evidence type="ECO:0000313" key="15">
    <source>
        <dbReference type="EMBL" id="RKP10129.1"/>
    </source>
</evidence>
<dbReference type="Proteomes" id="UP000271241">
    <property type="component" value="Unassembled WGS sequence"/>
</dbReference>
<dbReference type="EC" id="3.4.24.-" evidence="13"/>
<keyword evidence="8 12" id="KW-0862">Zinc</keyword>
<evidence type="ECO:0000256" key="10">
    <source>
        <dbReference type="ARBA" id="ARBA00023145"/>
    </source>
</evidence>